<sequence>MIMRFTIVKNSGSNRPSQLSYDFSPPGGTIGRSPENTWHLPDENLAIARLQVIVSISADGECRINNQGSSSDVLLNTIPLTPDRQIEVRDGDILNIGDYQIQLTDINNHSSQNNPSSQQSTTPVSHTDHSNVNQTGIPNEVWDGLEHMFTTPDNPFSADPHRSTQNQIKPDLNDNHPLTKDQHDKERNPIDPLAQIETPINLDSLQLRATDPIAMFRSDSTFQQENILHDPTPTALLSREEPSHEHDDEKQETDPLKLFADKHVKPAQSVKNDALLNQILDNAVPLSAVNEVEITEPQTESISQPSASVKHVDLFQSVASPETTPPSMTSSTDNPVYSETPASPLSSRDTSRHAPTPTESPPQQTNNDKLEGALLAALLEGMGLKGANQLQFDEAQMYQLGLLISQLTQGIITLNASRNQLKHDTNATETQFPTHTNNPFKFLPSGQAVLALMFNGHIPGLMPLEQATRDILLELQAHQSGMMAGVRAAAAEILHQFHPAILEQKAREDDCLPRLSLLSTNKAAMWDYLSKYYQKTIHEFEQDSVLLSENFLQAYEAEVNRYKNTQKR</sequence>
<accession>A0A068R2H9</accession>
<dbReference type="Gene3D" id="2.60.200.20">
    <property type="match status" value="1"/>
</dbReference>
<dbReference type="SUPFAM" id="SSF49879">
    <property type="entry name" value="SMAD/FHA domain"/>
    <property type="match status" value="1"/>
</dbReference>
<proteinExistence type="predicted"/>
<evidence type="ECO:0000259" key="3">
    <source>
        <dbReference type="Pfam" id="PF20232"/>
    </source>
</evidence>
<dbReference type="CDD" id="cd00060">
    <property type="entry name" value="FHA"/>
    <property type="match status" value="1"/>
</dbReference>
<feature type="region of interest" description="Disordered" evidence="1">
    <location>
        <begin position="106"/>
        <end position="188"/>
    </location>
</feature>
<dbReference type="EMBL" id="FO704551">
    <property type="protein sequence ID" value="CDG21497.1"/>
    <property type="molecule type" value="Genomic_DNA"/>
</dbReference>
<dbReference type="InterPro" id="IPR000253">
    <property type="entry name" value="FHA_dom"/>
</dbReference>
<dbReference type="InterPro" id="IPR046883">
    <property type="entry name" value="T6SS_FHA_C"/>
</dbReference>
<organism evidence="4 5">
    <name type="scientific">Xenorhabdus poinarii G6</name>
    <dbReference type="NCBI Taxonomy" id="1354304"/>
    <lineage>
        <taxon>Bacteria</taxon>
        <taxon>Pseudomonadati</taxon>
        <taxon>Pseudomonadota</taxon>
        <taxon>Gammaproteobacteria</taxon>
        <taxon>Enterobacterales</taxon>
        <taxon>Morganellaceae</taxon>
        <taxon>Xenorhabdus</taxon>
    </lineage>
</organism>
<feature type="region of interest" description="Disordered" evidence="1">
    <location>
        <begin position="319"/>
        <end position="368"/>
    </location>
</feature>
<feature type="domain" description="Type VI secretion system FHA" evidence="3">
    <location>
        <begin position="380"/>
        <end position="557"/>
    </location>
</feature>
<evidence type="ECO:0000256" key="1">
    <source>
        <dbReference type="SAM" id="MobiDB-lite"/>
    </source>
</evidence>
<evidence type="ECO:0000259" key="2">
    <source>
        <dbReference type="Pfam" id="PF00498"/>
    </source>
</evidence>
<dbReference type="AlphaFoldDB" id="A0A068R2H9"/>
<evidence type="ECO:0000313" key="5">
    <source>
        <dbReference type="Proteomes" id="UP000032735"/>
    </source>
</evidence>
<feature type="compositionally biased region" description="Low complexity" evidence="1">
    <location>
        <begin position="320"/>
        <end position="335"/>
    </location>
</feature>
<dbReference type="RefSeq" id="WP_231853071.1">
    <property type="nucleotide sequence ID" value="NZ_FO704551.1"/>
</dbReference>
<dbReference type="Proteomes" id="UP000032735">
    <property type="component" value="Chromosome"/>
</dbReference>
<dbReference type="KEGG" id="xpo:XPG1_1842"/>
<feature type="compositionally biased region" description="Basic and acidic residues" evidence="1">
    <location>
        <begin position="171"/>
        <end position="188"/>
    </location>
</feature>
<dbReference type="Pfam" id="PF20232">
    <property type="entry name" value="T6SS_FHA_C"/>
    <property type="match status" value="1"/>
</dbReference>
<reference evidence="4 5" key="1">
    <citation type="submission" date="2013-07" db="EMBL/GenBank/DDBJ databases">
        <authorList>
            <person name="Genoscope - CEA"/>
        </authorList>
    </citation>
    <scope>NUCLEOTIDE SEQUENCE [LARGE SCALE GENOMIC DNA]</scope>
    <source>
        <strain evidence="4 5">G6</strain>
    </source>
</reference>
<feature type="compositionally biased region" description="Low complexity" evidence="1">
    <location>
        <begin position="107"/>
        <end position="120"/>
    </location>
</feature>
<feature type="compositionally biased region" description="Polar residues" evidence="1">
    <location>
        <begin position="121"/>
        <end position="137"/>
    </location>
</feature>
<gene>
    <name evidence="4" type="ORF">XPG1_1842</name>
</gene>
<dbReference type="STRING" id="1354304.XPG1_1842"/>
<dbReference type="InterPro" id="IPR008984">
    <property type="entry name" value="SMAD_FHA_dom_sf"/>
</dbReference>
<keyword evidence="5" id="KW-1185">Reference proteome</keyword>
<protein>
    <submittedName>
        <fullName evidence="4">Uncharacterized protein</fullName>
    </submittedName>
</protein>
<feature type="domain" description="FHA" evidence="2">
    <location>
        <begin position="29"/>
        <end position="97"/>
    </location>
</feature>
<evidence type="ECO:0000313" key="4">
    <source>
        <dbReference type="EMBL" id="CDG21497.1"/>
    </source>
</evidence>
<dbReference type="HOGENOM" id="CLU_023667_1_0_6"/>
<name>A0A068R2H9_9GAMM</name>
<dbReference type="Pfam" id="PF00498">
    <property type="entry name" value="FHA"/>
    <property type="match status" value="1"/>
</dbReference>